<dbReference type="AlphaFoldDB" id="A0AAW2QSS2"/>
<dbReference type="InterPro" id="IPR058921">
    <property type="entry name" value="PAP/OAS1-rel"/>
</dbReference>
<protein>
    <recommendedName>
        <fullName evidence="1">PAP/OAS1 substrate-binding-related domain-containing protein</fullName>
    </recommendedName>
</protein>
<dbReference type="Gene3D" id="1.10.1410.10">
    <property type="match status" value="1"/>
</dbReference>
<dbReference type="PANTHER" id="PTHR45979">
    <property type="entry name" value="PAP/OAS1 SUBSTRATE-BINDING DOMAIN SUPERFAMILY"/>
    <property type="match status" value="1"/>
</dbReference>
<dbReference type="EMBL" id="JACGWK010000002">
    <property type="protein sequence ID" value="KAL0370845.1"/>
    <property type="molecule type" value="Genomic_DNA"/>
</dbReference>
<gene>
    <name evidence="2" type="ORF">Sangu_0402600</name>
</gene>
<proteinExistence type="predicted"/>
<feature type="domain" description="PAP/OAS1 substrate-binding-related" evidence="1">
    <location>
        <begin position="1"/>
        <end position="91"/>
    </location>
</feature>
<comment type="caution">
    <text evidence="2">The sequence shown here is derived from an EMBL/GenBank/DDBJ whole genome shotgun (WGS) entry which is preliminary data.</text>
</comment>
<dbReference type="Pfam" id="PF26180">
    <property type="entry name" value="PAP-OAS1"/>
    <property type="match status" value="1"/>
</dbReference>
<dbReference type="PANTHER" id="PTHR45979:SF28">
    <property type="entry name" value="POLY(A) RNA POLYMERASE CID14-LIKE"/>
    <property type="match status" value="1"/>
</dbReference>
<accession>A0AAW2QSS2</accession>
<dbReference type="SUPFAM" id="SSF81631">
    <property type="entry name" value="PAP/OAS1 substrate-binding domain"/>
    <property type="match status" value="1"/>
</dbReference>
<organism evidence="2">
    <name type="scientific">Sesamum angustifolium</name>
    <dbReference type="NCBI Taxonomy" id="2727405"/>
    <lineage>
        <taxon>Eukaryota</taxon>
        <taxon>Viridiplantae</taxon>
        <taxon>Streptophyta</taxon>
        <taxon>Embryophyta</taxon>
        <taxon>Tracheophyta</taxon>
        <taxon>Spermatophyta</taxon>
        <taxon>Magnoliopsida</taxon>
        <taxon>eudicotyledons</taxon>
        <taxon>Gunneridae</taxon>
        <taxon>Pentapetalae</taxon>
        <taxon>asterids</taxon>
        <taxon>lamiids</taxon>
        <taxon>Lamiales</taxon>
        <taxon>Pedaliaceae</taxon>
        <taxon>Sesamum</taxon>
    </lineage>
</organism>
<reference evidence="2" key="2">
    <citation type="journal article" date="2024" name="Plant">
        <title>Genomic evolution and insights into agronomic trait innovations of Sesamum species.</title>
        <authorList>
            <person name="Miao H."/>
            <person name="Wang L."/>
            <person name="Qu L."/>
            <person name="Liu H."/>
            <person name="Sun Y."/>
            <person name="Le M."/>
            <person name="Wang Q."/>
            <person name="Wei S."/>
            <person name="Zheng Y."/>
            <person name="Lin W."/>
            <person name="Duan Y."/>
            <person name="Cao H."/>
            <person name="Xiong S."/>
            <person name="Wang X."/>
            <person name="Wei L."/>
            <person name="Li C."/>
            <person name="Ma Q."/>
            <person name="Ju M."/>
            <person name="Zhao R."/>
            <person name="Li G."/>
            <person name="Mu C."/>
            <person name="Tian Q."/>
            <person name="Mei H."/>
            <person name="Zhang T."/>
            <person name="Gao T."/>
            <person name="Zhang H."/>
        </authorList>
    </citation>
    <scope>NUCLEOTIDE SEQUENCE</scope>
    <source>
        <strain evidence="2">G01</strain>
    </source>
</reference>
<reference evidence="2" key="1">
    <citation type="submission" date="2020-06" db="EMBL/GenBank/DDBJ databases">
        <authorList>
            <person name="Li T."/>
            <person name="Hu X."/>
            <person name="Zhang T."/>
            <person name="Song X."/>
            <person name="Zhang H."/>
            <person name="Dai N."/>
            <person name="Sheng W."/>
            <person name="Hou X."/>
            <person name="Wei L."/>
        </authorList>
    </citation>
    <scope>NUCLEOTIDE SEQUENCE</scope>
    <source>
        <strain evidence="2">G01</strain>
        <tissue evidence="2">Leaf</tissue>
    </source>
</reference>
<evidence type="ECO:0000259" key="1">
    <source>
        <dbReference type="Pfam" id="PF26180"/>
    </source>
</evidence>
<dbReference type="InterPro" id="IPR058920">
    <property type="entry name" value="PAP-OAS1-bd-rel"/>
</dbReference>
<sequence length="250" mass="27594">MLSEEFLENCMEMFSVSSRTPEGNPKAFQAKHLNIIDPLKENNNLGRSVHRGNFYRIRSAFKYGARKLGQVLLQPRDKVANGIFEIFTNTLARHGNDFRSSFQCLTLESGDEESSTASLSSPVELLSEDDMLLKSSVSDADNNSVGFEFKNETDRYLTIELTSEMASGYSAEGVISGHHIAGETYDLATSNSSLRNGTSIMHQPLQSLGTIVINLFTQEDPLKLGRLGLGPFTKVVWVLLVLRSLASVHG</sequence>
<evidence type="ECO:0000313" key="2">
    <source>
        <dbReference type="EMBL" id="KAL0370845.1"/>
    </source>
</evidence>
<name>A0AAW2QSS2_9LAMI</name>